<feature type="transmembrane region" description="Helical" evidence="7">
    <location>
        <begin position="171"/>
        <end position="194"/>
    </location>
</feature>
<organism evidence="9">
    <name type="scientific">Paenibacillus sp. SYP-B3998</name>
    <dbReference type="NCBI Taxonomy" id="2678564"/>
    <lineage>
        <taxon>Bacteria</taxon>
        <taxon>Bacillati</taxon>
        <taxon>Bacillota</taxon>
        <taxon>Bacilli</taxon>
        <taxon>Bacillales</taxon>
        <taxon>Paenibacillaceae</taxon>
        <taxon>Paenibacillus</taxon>
    </lineage>
</organism>
<dbReference type="Pfam" id="PF00528">
    <property type="entry name" value="BPD_transp_1"/>
    <property type="match status" value="1"/>
</dbReference>
<proteinExistence type="inferred from homology"/>
<accession>A0A6G3ZSJ0</accession>
<dbReference type="GO" id="GO:0005886">
    <property type="term" value="C:plasma membrane"/>
    <property type="evidence" value="ECO:0007669"/>
    <property type="project" value="UniProtKB-SubCell"/>
</dbReference>
<reference evidence="9" key="1">
    <citation type="submission" date="2020-02" db="EMBL/GenBank/DDBJ databases">
        <authorList>
            <person name="Shen X.-R."/>
            <person name="Zhang Y.-X."/>
        </authorList>
    </citation>
    <scope>NUCLEOTIDE SEQUENCE</scope>
    <source>
        <strain evidence="9">SYP-B3998</strain>
    </source>
</reference>
<evidence type="ECO:0000256" key="5">
    <source>
        <dbReference type="ARBA" id="ARBA00022989"/>
    </source>
</evidence>
<dbReference type="PANTHER" id="PTHR30193">
    <property type="entry name" value="ABC TRANSPORTER PERMEASE PROTEIN"/>
    <property type="match status" value="1"/>
</dbReference>
<feature type="transmembrane region" description="Helical" evidence="7">
    <location>
        <begin position="119"/>
        <end position="140"/>
    </location>
</feature>
<protein>
    <submittedName>
        <fullName evidence="9">Sugar ABC transporter permease</fullName>
    </submittedName>
</protein>
<feature type="transmembrane region" description="Helical" evidence="7">
    <location>
        <begin position="87"/>
        <end position="107"/>
    </location>
</feature>
<feature type="transmembrane region" description="Helical" evidence="7">
    <location>
        <begin position="21"/>
        <end position="37"/>
    </location>
</feature>
<comment type="subcellular location">
    <subcellularLocation>
        <location evidence="1 7">Cell membrane</location>
        <topology evidence="1 7">Multi-pass membrane protein</topology>
    </subcellularLocation>
</comment>
<comment type="similarity">
    <text evidence="7">Belongs to the binding-protein-dependent transport system permease family.</text>
</comment>
<evidence type="ECO:0000256" key="6">
    <source>
        <dbReference type="ARBA" id="ARBA00023136"/>
    </source>
</evidence>
<dbReference type="RefSeq" id="WP_163940383.1">
    <property type="nucleotide sequence ID" value="NZ_JAAIKC010000001.1"/>
</dbReference>
<feature type="domain" description="ABC transmembrane type-1" evidence="8">
    <location>
        <begin position="83"/>
        <end position="301"/>
    </location>
</feature>
<keyword evidence="6 7" id="KW-0472">Membrane</keyword>
<evidence type="ECO:0000256" key="4">
    <source>
        <dbReference type="ARBA" id="ARBA00022692"/>
    </source>
</evidence>
<evidence type="ECO:0000256" key="1">
    <source>
        <dbReference type="ARBA" id="ARBA00004651"/>
    </source>
</evidence>
<dbReference type="CDD" id="cd06261">
    <property type="entry name" value="TM_PBP2"/>
    <property type="match status" value="1"/>
</dbReference>
<dbReference type="SUPFAM" id="SSF161098">
    <property type="entry name" value="MetI-like"/>
    <property type="match status" value="1"/>
</dbReference>
<dbReference type="GO" id="GO:0055085">
    <property type="term" value="P:transmembrane transport"/>
    <property type="evidence" value="ECO:0007669"/>
    <property type="project" value="InterPro"/>
</dbReference>
<evidence type="ECO:0000259" key="8">
    <source>
        <dbReference type="PROSITE" id="PS50928"/>
    </source>
</evidence>
<keyword evidence="5 7" id="KW-1133">Transmembrane helix</keyword>
<comment type="caution">
    <text evidence="9">The sequence shown here is derived from an EMBL/GenBank/DDBJ whole genome shotgun (WGS) entry which is preliminary data.</text>
</comment>
<feature type="transmembrane region" description="Helical" evidence="7">
    <location>
        <begin position="287"/>
        <end position="305"/>
    </location>
</feature>
<sequence length="315" mass="35853">MTQAITNKSSTSKRLSRWKNYYPLYLLMIPGVLYLLINNYVPMFGAIIAFKDINYQAGILGSDWIGFKNFEYLFKTKDALIITRNTILYNSLFIVVHTVIAIFVAILLNEVKKKFLSRFYQSVILLPYLISMVIVSYLVYSMLSVESGLMNKAILPLFGIDSISWYSEAKYWPYILTLVHIWKGVGFLCVVYLASIISIDTEYYEAATLDGASRWYQIRSITIPLIMPVIIMMTMMAIGRIFYSDFGLFYQVPMDSGALSKTTNVIDTYVYRGLMNLGDIGMSSAAGLYQSLVGFVLVIVSNYAVRKFSKDNALF</sequence>
<evidence type="ECO:0000256" key="2">
    <source>
        <dbReference type="ARBA" id="ARBA00022448"/>
    </source>
</evidence>
<evidence type="ECO:0000256" key="3">
    <source>
        <dbReference type="ARBA" id="ARBA00022475"/>
    </source>
</evidence>
<dbReference type="AlphaFoldDB" id="A0A6G3ZSJ0"/>
<evidence type="ECO:0000256" key="7">
    <source>
        <dbReference type="RuleBase" id="RU363032"/>
    </source>
</evidence>
<dbReference type="InterPro" id="IPR035906">
    <property type="entry name" value="MetI-like_sf"/>
</dbReference>
<dbReference type="PANTHER" id="PTHR30193:SF44">
    <property type="entry name" value="LACTOSE TRANSPORT SYSTEM PERMEASE PROTEIN LACF"/>
    <property type="match status" value="1"/>
</dbReference>
<keyword evidence="3" id="KW-1003">Cell membrane</keyword>
<feature type="transmembrane region" description="Helical" evidence="7">
    <location>
        <begin position="223"/>
        <end position="243"/>
    </location>
</feature>
<gene>
    <name evidence="9" type="ORF">GK047_01390</name>
</gene>
<keyword evidence="4 7" id="KW-0812">Transmembrane</keyword>
<dbReference type="PROSITE" id="PS50928">
    <property type="entry name" value="ABC_TM1"/>
    <property type="match status" value="1"/>
</dbReference>
<dbReference type="EMBL" id="JAAIKC010000001">
    <property type="protein sequence ID" value="NEW04674.1"/>
    <property type="molecule type" value="Genomic_DNA"/>
</dbReference>
<dbReference type="InterPro" id="IPR000515">
    <property type="entry name" value="MetI-like"/>
</dbReference>
<dbReference type="Gene3D" id="1.10.3720.10">
    <property type="entry name" value="MetI-like"/>
    <property type="match status" value="1"/>
</dbReference>
<evidence type="ECO:0000313" key="9">
    <source>
        <dbReference type="EMBL" id="NEW04674.1"/>
    </source>
</evidence>
<name>A0A6G3ZSJ0_9BACL</name>
<dbReference type="InterPro" id="IPR051393">
    <property type="entry name" value="ABC_transporter_permease"/>
</dbReference>
<keyword evidence="2 7" id="KW-0813">Transport</keyword>